<dbReference type="AlphaFoldDB" id="A0A9W6JC83"/>
<feature type="signal peptide" evidence="1">
    <location>
        <begin position="1"/>
        <end position="29"/>
    </location>
</feature>
<evidence type="ECO:0000313" key="2">
    <source>
        <dbReference type="EMBL" id="GLK74851.1"/>
    </source>
</evidence>
<dbReference type="Pfam" id="PF01963">
    <property type="entry name" value="TraB_PrgY_gumN"/>
    <property type="match status" value="1"/>
</dbReference>
<dbReference type="InterPro" id="IPR002816">
    <property type="entry name" value="TraB/PrgY/GumN_fam"/>
</dbReference>
<reference evidence="2" key="1">
    <citation type="journal article" date="2014" name="Int. J. Syst. Evol. Microbiol.">
        <title>Complete genome sequence of Corynebacterium casei LMG S-19264T (=DSM 44701T), isolated from a smear-ripened cheese.</title>
        <authorList>
            <consortium name="US DOE Joint Genome Institute (JGI-PGF)"/>
            <person name="Walter F."/>
            <person name="Albersmeier A."/>
            <person name="Kalinowski J."/>
            <person name="Ruckert C."/>
        </authorList>
    </citation>
    <scope>NUCLEOTIDE SEQUENCE</scope>
    <source>
        <strain evidence="2">VKM B-2555</strain>
    </source>
</reference>
<keyword evidence="1" id="KW-0732">Signal</keyword>
<reference evidence="2" key="2">
    <citation type="submission" date="2023-01" db="EMBL/GenBank/DDBJ databases">
        <authorList>
            <person name="Sun Q."/>
            <person name="Evtushenko L."/>
        </authorList>
    </citation>
    <scope>NUCLEOTIDE SEQUENCE</scope>
    <source>
        <strain evidence="2">VKM B-2555</strain>
    </source>
</reference>
<sequence length="339" mass="36541">MRRAASRLAKRLSPALVALAVLVAGPAFAAPARCQGTDLVGVLRDEDPARYAAFEAAGRRTPDAEGLLWRLEKPGLPPSHLFGTIHLSDDRLKPLPRAAAEAIAGARLVLVEPREVSDPQATAEAQMAAGRRAVRAGGGALFRVPERDRRAVINLLAARGVPETTAQRLEPWFLAMLATAPSCEIARIDQGEINVDQMVVEAARAAGVRVEGLEGADEQMATLASASEDLALRVLVDTARLGPAFADYIETTVNLYLDRRMGFLAAALREFTLGGTRMITQLDYLDSVMGERNARMHDRSRDAFADGGVFMAVGALHLVGDDGLVERLRRDGYAVTRVW</sequence>
<dbReference type="RefSeq" id="WP_271202833.1">
    <property type="nucleotide sequence ID" value="NZ_BSFK01000002.1"/>
</dbReference>
<organism evidence="2 3">
    <name type="scientific">Methylopila jiangsuensis</name>
    <dbReference type="NCBI Taxonomy" id="586230"/>
    <lineage>
        <taxon>Bacteria</taxon>
        <taxon>Pseudomonadati</taxon>
        <taxon>Pseudomonadota</taxon>
        <taxon>Alphaproteobacteria</taxon>
        <taxon>Hyphomicrobiales</taxon>
        <taxon>Methylopilaceae</taxon>
        <taxon>Methylopila</taxon>
    </lineage>
</organism>
<feature type="chain" id="PRO_5040803007" evidence="1">
    <location>
        <begin position="30"/>
        <end position="339"/>
    </location>
</feature>
<evidence type="ECO:0000256" key="1">
    <source>
        <dbReference type="SAM" id="SignalP"/>
    </source>
</evidence>
<proteinExistence type="predicted"/>
<name>A0A9W6JC83_9HYPH</name>
<dbReference type="PANTHER" id="PTHR40590">
    <property type="entry name" value="CYTOPLASMIC PROTEIN-RELATED"/>
    <property type="match status" value="1"/>
</dbReference>
<dbReference type="InterPro" id="IPR047111">
    <property type="entry name" value="YbaP-like"/>
</dbReference>
<evidence type="ECO:0000313" key="3">
    <source>
        <dbReference type="Proteomes" id="UP001143364"/>
    </source>
</evidence>
<comment type="caution">
    <text evidence="2">The sequence shown here is derived from an EMBL/GenBank/DDBJ whole genome shotgun (WGS) entry which is preliminary data.</text>
</comment>
<dbReference type="PANTHER" id="PTHR40590:SF1">
    <property type="entry name" value="CYTOPLASMIC PROTEIN"/>
    <property type="match status" value="1"/>
</dbReference>
<dbReference type="CDD" id="cd14789">
    <property type="entry name" value="Tiki"/>
    <property type="match status" value="1"/>
</dbReference>
<keyword evidence="3" id="KW-1185">Reference proteome</keyword>
<dbReference type="Proteomes" id="UP001143364">
    <property type="component" value="Unassembled WGS sequence"/>
</dbReference>
<dbReference type="EMBL" id="BSFK01000002">
    <property type="protein sequence ID" value="GLK74851.1"/>
    <property type="molecule type" value="Genomic_DNA"/>
</dbReference>
<accession>A0A9W6JC83</accession>
<protein>
    <submittedName>
        <fullName evidence="2">GumN family protein</fullName>
    </submittedName>
</protein>
<gene>
    <name evidence="2" type="ORF">GCM10008171_01030</name>
</gene>